<accession>A0A1I8AU74</accession>
<dbReference type="PANTHER" id="PTHR24252">
    <property type="entry name" value="ACROSIN-RELATED"/>
    <property type="match status" value="1"/>
</dbReference>
<dbReference type="InterPro" id="IPR043504">
    <property type="entry name" value="Peptidase_S1_PA_chymotrypsin"/>
</dbReference>
<name>A0A1I8AU74_9BILA</name>
<dbReference type="AlphaFoldDB" id="A0A1I8AU74"/>
<dbReference type="PROSITE" id="PS00134">
    <property type="entry name" value="TRYPSIN_HIS"/>
    <property type="match status" value="1"/>
</dbReference>
<dbReference type="SUPFAM" id="SSF50494">
    <property type="entry name" value="Trypsin-like serine proteases"/>
    <property type="match status" value="1"/>
</dbReference>
<evidence type="ECO:0000256" key="2">
    <source>
        <dbReference type="RuleBase" id="RU363034"/>
    </source>
</evidence>
<dbReference type="GO" id="GO:0006508">
    <property type="term" value="P:proteolysis"/>
    <property type="evidence" value="ECO:0007669"/>
    <property type="project" value="UniProtKB-KW"/>
</dbReference>
<dbReference type="PROSITE" id="PS50240">
    <property type="entry name" value="TRYPSIN_DOM"/>
    <property type="match status" value="1"/>
</dbReference>
<protein>
    <submittedName>
        <fullName evidence="5">Peptidase S1 domain-containing protein</fullName>
    </submittedName>
</protein>
<keyword evidence="2" id="KW-0645">Protease</keyword>
<dbReference type="SMART" id="SM00020">
    <property type="entry name" value="Tryp_SPc"/>
    <property type="match status" value="1"/>
</dbReference>
<dbReference type="WBParaSite" id="L893_g8940.t1">
    <property type="protein sequence ID" value="L893_g8940.t1"/>
    <property type="gene ID" value="L893_g8940"/>
</dbReference>
<keyword evidence="1" id="KW-1015">Disulfide bond</keyword>
<keyword evidence="2" id="KW-0720">Serine protease</keyword>
<dbReference type="PROSITE" id="PS00135">
    <property type="entry name" value="TRYPSIN_SER"/>
    <property type="match status" value="1"/>
</dbReference>
<reference evidence="5" key="1">
    <citation type="submission" date="2016-11" db="UniProtKB">
        <authorList>
            <consortium name="WormBaseParasite"/>
        </authorList>
    </citation>
    <scope>IDENTIFICATION</scope>
</reference>
<keyword evidence="2" id="KW-0378">Hydrolase</keyword>
<dbReference type="PRINTS" id="PR00722">
    <property type="entry name" value="CHYMOTRYPSIN"/>
</dbReference>
<dbReference type="InterPro" id="IPR033116">
    <property type="entry name" value="TRYPSIN_SER"/>
</dbReference>
<evidence type="ECO:0000256" key="1">
    <source>
        <dbReference type="ARBA" id="ARBA00023157"/>
    </source>
</evidence>
<dbReference type="InterPro" id="IPR009003">
    <property type="entry name" value="Peptidase_S1_PA"/>
</dbReference>
<evidence type="ECO:0000313" key="4">
    <source>
        <dbReference type="Proteomes" id="UP000095287"/>
    </source>
</evidence>
<keyword evidence="4" id="KW-1185">Reference proteome</keyword>
<dbReference type="Pfam" id="PF00089">
    <property type="entry name" value="Trypsin"/>
    <property type="match status" value="1"/>
</dbReference>
<evidence type="ECO:0000313" key="5">
    <source>
        <dbReference type="WBParaSite" id="L893_g8940.t1"/>
    </source>
</evidence>
<dbReference type="PANTHER" id="PTHR24252:SF7">
    <property type="entry name" value="HYALIN"/>
    <property type="match status" value="1"/>
</dbReference>
<evidence type="ECO:0000259" key="3">
    <source>
        <dbReference type="PROSITE" id="PS50240"/>
    </source>
</evidence>
<dbReference type="InterPro" id="IPR001314">
    <property type="entry name" value="Peptidase_S1A"/>
</dbReference>
<feature type="domain" description="Peptidase S1" evidence="3">
    <location>
        <begin position="1"/>
        <end position="235"/>
    </location>
</feature>
<proteinExistence type="predicted"/>
<sequence>MVPFQLFLTNGTARCGAVLVHPRYALTAAHCAEVLKDDPNTFVWGGVSDLGKLDPIKFQRRDVAKWSIHPEYNLTTLQNDIAVMEFYHFIDTKAIPIKPIKINVFDFASDFPDQRPYMISGFGAIGYNKNGLPVLTNYLSVANTTIVNREYCRKYWERHVEITDKHVCTSVIHSGTLGGDSGGPLFHEHHDTVNNVVEWRLLGITSFGSQKLSIFAPDVYARASLYCPWITEVTGTNVECSFT</sequence>
<dbReference type="GO" id="GO:0004252">
    <property type="term" value="F:serine-type endopeptidase activity"/>
    <property type="evidence" value="ECO:0007669"/>
    <property type="project" value="InterPro"/>
</dbReference>
<dbReference type="FunFam" id="2.40.10.10:FF:000068">
    <property type="entry name" value="transmembrane protease serine 2"/>
    <property type="match status" value="1"/>
</dbReference>
<dbReference type="CDD" id="cd00190">
    <property type="entry name" value="Tryp_SPc"/>
    <property type="match status" value="1"/>
</dbReference>
<dbReference type="InterPro" id="IPR018114">
    <property type="entry name" value="TRYPSIN_HIS"/>
</dbReference>
<dbReference type="Proteomes" id="UP000095287">
    <property type="component" value="Unplaced"/>
</dbReference>
<organism evidence="4 5">
    <name type="scientific">Steinernema glaseri</name>
    <dbReference type="NCBI Taxonomy" id="37863"/>
    <lineage>
        <taxon>Eukaryota</taxon>
        <taxon>Metazoa</taxon>
        <taxon>Ecdysozoa</taxon>
        <taxon>Nematoda</taxon>
        <taxon>Chromadorea</taxon>
        <taxon>Rhabditida</taxon>
        <taxon>Tylenchina</taxon>
        <taxon>Panagrolaimomorpha</taxon>
        <taxon>Strongyloidoidea</taxon>
        <taxon>Steinernematidae</taxon>
        <taxon>Steinernema</taxon>
    </lineage>
</organism>
<dbReference type="InterPro" id="IPR001254">
    <property type="entry name" value="Trypsin_dom"/>
</dbReference>
<dbReference type="Gene3D" id="2.40.10.10">
    <property type="entry name" value="Trypsin-like serine proteases"/>
    <property type="match status" value="1"/>
</dbReference>